<sequence>MGSQLIQLQQLQFEIENNTRTILNSGVITDDGNLLTINNNHNDDIENNNNDEKLKSQSEIDREYNKQLRTLNKGSCCDFFFLLVPSIILGAIILGFPWFKVSYKDELGYEICSKNIYVTTPYINIDYNKELESDYNNEQREKTVSFLCAGLVYSILIFIDSIFLLPVFYFKNKKSLIFEILYYLMEFFLVISIITQYKQFLFFPQHYKVNGCVFRNNSMSNNELYVSFYVLSIRVMIIKSIRLILCFRCICKAKKIKNQKELQENLNLKRKASTLNLTVHS</sequence>
<dbReference type="VEuPathDB" id="AmoebaDB:DDB_G0293814"/>
<feature type="transmembrane region" description="Helical" evidence="1">
    <location>
        <begin position="226"/>
        <end position="250"/>
    </location>
</feature>
<feature type="transmembrane region" description="Helical" evidence="1">
    <location>
        <begin position="79"/>
        <end position="99"/>
    </location>
</feature>
<accession>Q54B91</accession>
<dbReference type="InParanoid" id="Q54B91"/>
<keyword evidence="1" id="KW-0472">Membrane</keyword>
<evidence type="ECO:0000313" key="2">
    <source>
        <dbReference type="EMBL" id="EAL60540.1"/>
    </source>
</evidence>
<keyword evidence="1" id="KW-1133">Transmembrane helix</keyword>
<dbReference type="HOGENOM" id="CLU_991864_0_0_1"/>
<dbReference type="GeneID" id="8629437"/>
<dbReference type="dictyBase" id="DDB_G0293814"/>
<feature type="transmembrane region" description="Helical" evidence="1">
    <location>
        <begin position="180"/>
        <end position="197"/>
    </location>
</feature>
<dbReference type="OMA" id="FPWFKVS"/>
<dbReference type="PaxDb" id="44689-DDB0192140"/>
<name>Q54B91_DICDI</name>
<proteinExistence type="predicted"/>
<dbReference type="RefSeq" id="XP_628959.1">
    <property type="nucleotide sequence ID" value="XM_628957.1"/>
</dbReference>
<reference evidence="2 3" key="1">
    <citation type="journal article" date="2005" name="Nature">
        <title>The genome of the social amoeba Dictyostelium discoideum.</title>
        <authorList>
            <consortium name="The Dictyostelium discoideum Sequencing Consortium"/>
            <person name="Eichinger L."/>
            <person name="Pachebat J.A."/>
            <person name="Glockner G."/>
            <person name="Rajandream M.A."/>
            <person name="Sucgang R."/>
            <person name="Berriman M."/>
            <person name="Song J."/>
            <person name="Olsen R."/>
            <person name="Szafranski K."/>
            <person name="Xu Q."/>
            <person name="Tunggal B."/>
            <person name="Kummerfeld S."/>
            <person name="Madera M."/>
            <person name="Konfortov B.A."/>
            <person name="Rivero F."/>
            <person name="Bankier A.T."/>
            <person name="Lehmann R."/>
            <person name="Hamlin N."/>
            <person name="Davies R."/>
            <person name="Gaudet P."/>
            <person name="Fey P."/>
            <person name="Pilcher K."/>
            <person name="Chen G."/>
            <person name="Saunders D."/>
            <person name="Sodergren E."/>
            <person name="Davis P."/>
            <person name="Kerhornou A."/>
            <person name="Nie X."/>
            <person name="Hall N."/>
            <person name="Anjard C."/>
            <person name="Hemphill L."/>
            <person name="Bason N."/>
            <person name="Farbrother P."/>
            <person name="Desany B."/>
            <person name="Just E."/>
            <person name="Morio T."/>
            <person name="Rost R."/>
            <person name="Churcher C."/>
            <person name="Cooper J."/>
            <person name="Haydock S."/>
            <person name="van Driessche N."/>
            <person name="Cronin A."/>
            <person name="Goodhead I."/>
            <person name="Muzny D."/>
            <person name="Mourier T."/>
            <person name="Pain A."/>
            <person name="Lu M."/>
            <person name="Harper D."/>
            <person name="Lindsay R."/>
            <person name="Hauser H."/>
            <person name="James K."/>
            <person name="Quiles M."/>
            <person name="Madan Babu M."/>
            <person name="Saito T."/>
            <person name="Buchrieser C."/>
            <person name="Wardroper A."/>
            <person name="Felder M."/>
            <person name="Thangavelu M."/>
            <person name="Johnson D."/>
            <person name="Knights A."/>
            <person name="Loulseged H."/>
            <person name="Mungall K."/>
            <person name="Oliver K."/>
            <person name="Price C."/>
            <person name="Quail M.A."/>
            <person name="Urushihara H."/>
            <person name="Hernandez J."/>
            <person name="Rabbinowitsch E."/>
            <person name="Steffen D."/>
            <person name="Sanders M."/>
            <person name="Ma J."/>
            <person name="Kohara Y."/>
            <person name="Sharp S."/>
            <person name="Simmonds M."/>
            <person name="Spiegler S."/>
            <person name="Tivey A."/>
            <person name="Sugano S."/>
            <person name="White B."/>
            <person name="Walker D."/>
            <person name="Woodward J."/>
            <person name="Winckler T."/>
            <person name="Tanaka Y."/>
            <person name="Shaulsky G."/>
            <person name="Schleicher M."/>
            <person name="Weinstock G."/>
            <person name="Rosenthal A."/>
            <person name="Cox E.C."/>
            <person name="Chisholm R.L."/>
            <person name="Gibbs R."/>
            <person name="Loomis W.F."/>
            <person name="Platzer M."/>
            <person name="Kay R.R."/>
            <person name="Williams J."/>
            <person name="Dear P.H."/>
            <person name="Noegel A.A."/>
            <person name="Barrell B."/>
            <person name="Kuspa A."/>
        </authorList>
    </citation>
    <scope>NUCLEOTIDE SEQUENCE [LARGE SCALE GENOMIC DNA]</scope>
    <source>
        <strain evidence="2 3">AX4</strain>
    </source>
</reference>
<dbReference type="eggNOG" id="ENOG502RHNZ">
    <property type="taxonomic scope" value="Eukaryota"/>
</dbReference>
<evidence type="ECO:0008006" key="4">
    <source>
        <dbReference type="Google" id="ProtNLM"/>
    </source>
</evidence>
<comment type="caution">
    <text evidence="2">The sequence shown here is derived from an EMBL/GenBank/DDBJ whole genome shotgun (WGS) entry which is preliminary data.</text>
</comment>
<dbReference type="KEGG" id="ddi:DDB_G0293814"/>
<feature type="transmembrane region" description="Helical" evidence="1">
    <location>
        <begin position="144"/>
        <end position="168"/>
    </location>
</feature>
<keyword evidence="3" id="KW-1185">Reference proteome</keyword>
<keyword evidence="1" id="KW-0812">Transmembrane</keyword>
<dbReference type="EMBL" id="AAFI02000220">
    <property type="protein sequence ID" value="EAL60540.1"/>
    <property type="molecule type" value="Genomic_DNA"/>
</dbReference>
<organism evidence="2 3">
    <name type="scientific">Dictyostelium discoideum</name>
    <name type="common">Social amoeba</name>
    <dbReference type="NCBI Taxonomy" id="44689"/>
    <lineage>
        <taxon>Eukaryota</taxon>
        <taxon>Amoebozoa</taxon>
        <taxon>Evosea</taxon>
        <taxon>Eumycetozoa</taxon>
        <taxon>Dictyostelia</taxon>
        <taxon>Dictyosteliales</taxon>
        <taxon>Dictyosteliaceae</taxon>
        <taxon>Dictyostelium</taxon>
    </lineage>
</organism>
<protein>
    <recommendedName>
        <fullName evidence="4">Transmembrane protein</fullName>
    </recommendedName>
</protein>
<gene>
    <name evidence="2" type="ORF">DDB_G0293814</name>
</gene>
<dbReference type="FunCoup" id="Q54B91">
    <property type="interactions" value="877"/>
</dbReference>
<evidence type="ECO:0000256" key="1">
    <source>
        <dbReference type="SAM" id="Phobius"/>
    </source>
</evidence>
<dbReference type="Proteomes" id="UP000002195">
    <property type="component" value="Unassembled WGS sequence"/>
</dbReference>
<evidence type="ECO:0000313" key="3">
    <source>
        <dbReference type="Proteomes" id="UP000002195"/>
    </source>
</evidence>
<dbReference type="AlphaFoldDB" id="Q54B91"/>